<organism evidence="1 2">
    <name type="scientific">Actinopolyspora righensis</name>
    <dbReference type="NCBI Taxonomy" id="995060"/>
    <lineage>
        <taxon>Bacteria</taxon>
        <taxon>Bacillati</taxon>
        <taxon>Actinomycetota</taxon>
        <taxon>Actinomycetes</taxon>
        <taxon>Actinopolysporales</taxon>
        <taxon>Actinopolysporaceae</taxon>
        <taxon>Actinopolyspora</taxon>
        <taxon>Actinopolyspora alba group</taxon>
    </lineage>
</organism>
<dbReference type="EMBL" id="FPAT01000007">
    <property type="protein sequence ID" value="SFT75288.1"/>
    <property type="molecule type" value="Genomic_DNA"/>
</dbReference>
<proteinExistence type="predicted"/>
<dbReference type="STRING" id="995060.SAMN04487904_107142"/>
<accession>A0A1I7AK27</accession>
<dbReference type="Pfam" id="PF19799">
    <property type="entry name" value="DUF6282"/>
    <property type="match status" value="1"/>
</dbReference>
<evidence type="ECO:0008006" key="3">
    <source>
        <dbReference type="Google" id="ProtNLM"/>
    </source>
</evidence>
<dbReference type="InterPro" id="IPR046249">
    <property type="entry name" value="DUF6282"/>
</dbReference>
<dbReference type="InterPro" id="IPR016797">
    <property type="entry name" value="UCP021898"/>
</dbReference>
<protein>
    <recommendedName>
        <fullName evidence="3">Amidohydrolase</fullName>
    </recommendedName>
</protein>
<gene>
    <name evidence="1" type="ORF">SAMN04487904_107142</name>
</gene>
<name>A0A1I7AK27_9ACTN</name>
<dbReference type="RefSeq" id="WP_092978621.1">
    <property type="nucleotide sequence ID" value="NZ_FPAT01000007.1"/>
</dbReference>
<sequence>MITCPADAEYVDVHYHAGPDLYRRRYTAAQAGRVHSEAGGWVVLKSHLTSTAAQAWEARQEGLPVSGSVVLNELSGGVRTSVVEQAVYAHGPEPPARLIVYLPTLTRSAPGHHSPHHSPGRKLFHPAVETERWSSPGMLDDDGDLSSEVREVMRSARDLPVVLATGHCNRQETLRVIEEAERLRPAPPLMLTHATHPMSGLRARDLADLATLRWIYPETTALTYLLRRRELDELASVTSAHPGTVYSSDLGQPEQLDVRPWLERTARWFRVTAVDTALARRITQGNPAEMLSLE</sequence>
<evidence type="ECO:0000313" key="1">
    <source>
        <dbReference type="EMBL" id="SFT75288.1"/>
    </source>
</evidence>
<dbReference type="AlphaFoldDB" id="A0A1I7AK27"/>
<keyword evidence="2" id="KW-1185">Reference proteome</keyword>
<reference evidence="2" key="1">
    <citation type="submission" date="2016-10" db="EMBL/GenBank/DDBJ databases">
        <authorList>
            <person name="Varghese N."/>
            <person name="Submissions S."/>
        </authorList>
    </citation>
    <scope>NUCLEOTIDE SEQUENCE [LARGE SCALE GENOMIC DNA]</scope>
    <source>
        <strain evidence="2">DSM 45501</strain>
    </source>
</reference>
<dbReference type="PIRSF" id="PIRSF021898">
    <property type="entry name" value="UCP021898"/>
    <property type="match status" value="1"/>
</dbReference>
<dbReference type="Proteomes" id="UP000199165">
    <property type="component" value="Unassembled WGS sequence"/>
</dbReference>
<evidence type="ECO:0000313" key="2">
    <source>
        <dbReference type="Proteomes" id="UP000199165"/>
    </source>
</evidence>